<sequence length="451" mass="49804">MNYYSLTSRSDFEKSLLTLASCLSITALMGCNSDSVQEPLGKQIEPSACFWVGPYNIDHPERNFAYPDTGANYWHAGYILPEGASLTLHGEYPYARYISLNSYRADTSPATAITDKDIVADDGSFNPYIQGAERQKLLREFTLAVAQGQPAGELPSNTLFDYAEQGNKAVLIYRIYVNDEGQDEQGGVELPAVELTLSSGEQLYGQQACDALQVDSDNLAIPLVPKETYGKIRLNPAFDPAKNPAVWRAAYNGAFGIQCNFLGNCDGEPERKVNYYANADNQYVSTFLNSDFGEVAVTRGKLPKVPKTLAGEGVFDESESQLRYWSICQNEYYSQRVTACLFDEELVVDEDGYYTVVTSPDVTKPSNANAECGYNYLPWTEQGDGFGRVEGGENKLNEALLIVRNMLPKADFAEAIQNTSVPGDEYAIMGEYLPTTEYMSQADFEALGCEI</sequence>
<comment type="caution">
    <text evidence="1">The sequence shown here is derived from an EMBL/GenBank/DDBJ whole genome shotgun (WGS) entry which is preliminary data.</text>
</comment>
<keyword evidence="2" id="KW-1185">Reference proteome</keyword>
<dbReference type="EMBL" id="JAESVD010000002">
    <property type="protein sequence ID" value="MBL4912551.1"/>
    <property type="molecule type" value="Genomic_DNA"/>
</dbReference>
<proteinExistence type="predicted"/>
<evidence type="ECO:0000313" key="1">
    <source>
        <dbReference type="EMBL" id="MBL4912551.1"/>
    </source>
</evidence>
<organism evidence="1 2">
    <name type="scientific">Shewanella schlegeliana</name>
    <dbReference type="NCBI Taxonomy" id="190308"/>
    <lineage>
        <taxon>Bacteria</taxon>
        <taxon>Pseudomonadati</taxon>
        <taxon>Pseudomonadota</taxon>
        <taxon>Gammaproteobacteria</taxon>
        <taxon>Alteromonadales</taxon>
        <taxon>Shewanellaceae</taxon>
        <taxon>Shewanella</taxon>
    </lineage>
</organism>
<accession>A0ABS1SVI1</accession>
<protein>
    <recommendedName>
        <fullName evidence="3">Lipoprotein</fullName>
    </recommendedName>
</protein>
<name>A0ABS1SVI1_9GAMM</name>
<gene>
    <name evidence="1" type="ORF">JMA39_05270</name>
</gene>
<evidence type="ECO:0008006" key="3">
    <source>
        <dbReference type="Google" id="ProtNLM"/>
    </source>
</evidence>
<evidence type="ECO:0000313" key="2">
    <source>
        <dbReference type="Proteomes" id="UP000604898"/>
    </source>
</evidence>
<dbReference type="RefSeq" id="WP_202720767.1">
    <property type="nucleotide sequence ID" value="NZ_BPEX01000001.1"/>
</dbReference>
<reference evidence="1 2" key="1">
    <citation type="submission" date="2021-01" db="EMBL/GenBank/DDBJ databases">
        <title>Genome sequence of Shewanella schlegeliana JCM 11561.</title>
        <authorList>
            <person name="Zhang H."/>
            <person name="Li C."/>
        </authorList>
    </citation>
    <scope>NUCLEOTIDE SEQUENCE [LARGE SCALE GENOMIC DNA]</scope>
    <source>
        <strain evidence="1 2">JCM 11561</strain>
    </source>
</reference>
<dbReference type="Proteomes" id="UP000604898">
    <property type="component" value="Unassembled WGS sequence"/>
</dbReference>